<name>A0ABV6PCW2_9MICC</name>
<gene>
    <name evidence="9" type="ORF">ACFFFR_11305</name>
</gene>
<proteinExistence type="inferred from homology"/>
<evidence type="ECO:0000256" key="4">
    <source>
        <dbReference type="ARBA" id="ARBA00022692"/>
    </source>
</evidence>
<keyword evidence="3" id="KW-1003">Cell membrane</keyword>
<evidence type="ECO:0000313" key="9">
    <source>
        <dbReference type="EMBL" id="MFC0582954.1"/>
    </source>
</evidence>
<evidence type="ECO:0000256" key="2">
    <source>
        <dbReference type="ARBA" id="ARBA00010388"/>
    </source>
</evidence>
<evidence type="ECO:0000256" key="1">
    <source>
        <dbReference type="ARBA" id="ARBA00004651"/>
    </source>
</evidence>
<evidence type="ECO:0000313" key="10">
    <source>
        <dbReference type="Proteomes" id="UP001589862"/>
    </source>
</evidence>
<dbReference type="NCBIfam" id="NF005929">
    <property type="entry name" value="PRK07946.1"/>
    <property type="match status" value="1"/>
</dbReference>
<dbReference type="Gene3D" id="1.10.287.3510">
    <property type="match status" value="1"/>
</dbReference>
<comment type="subcellular location">
    <subcellularLocation>
        <location evidence="1">Cell membrane</location>
        <topology evidence="1">Multi-pass membrane protein</topology>
    </subcellularLocation>
</comment>
<evidence type="ECO:0000256" key="6">
    <source>
        <dbReference type="ARBA" id="ARBA00023136"/>
    </source>
</evidence>
<dbReference type="InterPro" id="IPR039428">
    <property type="entry name" value="NUOK/Mnh_C1-like"/>
</dbReference>
<dbReference type="PANTHER" id="PTHR34583:SF2">
    <property type="entry name" value="ANTIPORTER SUBUNIT MNHC2-RELATED"/>
    <property type="match status" value="1"/>
</dbReference>
<keyword evidence="10" id="KW-1185">Reference proteome</keyword>
<evidence type="ECO:0000256" key="3">
    <source>
        <dbReference type="ARBA" id="ARBA00022475"/>
    </source>
</evidence>
<evidence type="ECO:0000256" key="8">
    <source>
        <dbReference type="SAM" id="Phobius"/>
    </source>
</evidence>
<feature type="transmembrane region" description="Helical" evidence="8">
    <location>
        <begin position="77"/>
        <end position="97"/>
    </location>
</feature>
<dbReference type="PANTHER" id="PTHR34583">
    <property type="entry name" value="ANTIPORTER SUBUNIT MNHC2-RELATED"/>
    <property type="match status" value="1"/>
</dbReference>
<feature type="transmembrane region" description="Helical" evidence="8">
    <location>
        <begin position="6"/>
        <end position="23"/>
    </location>
</feature>
<keyword evidence="4 8" id="KW-0812">Transmembrane</keyword>
<feature type="region of interest" description="Disordered" evidence="7">
    <location>
        <begin position="155"/>
        <end position="202"/>
    </location>
</feature>
<evidence type="ECO:0000256" key="7">
    <source>
        <dbReference type="SAM" id="MobiDB-lite"/>
    </source>
</evidence>
<sequence length="202" mass="22260">MTINITLLLVMAVLYAIGVYLVTERSLTRILLGMMLITNATNLLILATGGLAGLAPIVTGEASADVDRYNDPLPQAMMLTAIVISFAVTAFFVALIYRAWVISRQDEVEDDDEDKRVASQPIYDAEDDAELQAETSEFGADPNVDYELTQREQARREALAGPRAIGASEQLIPFDADESPGSHRRDNKVVHRKPRGHRKGEF</sequence>
<dbReference type="Pfam" id="PF00420">
    <property type="entry name" value="Oxidored_q2"/>
    <property type="match status" value="1"/>
</dbReference>
<organism evidence="9 10">
    <name type="scientific">Micrococcoides hystricis</name>
    <dbReference type="NCBI Taxonomy" id="1572761"/>
    <lineage>
        <taxon>Bacteria</taxon>
        <taxon>Bacillati</taxon>
        <taxon>Actinomycetota</taxon>
        <taxon>Actinomycetes</taxon>
        <taxon>Micrococcales</taxon>
        <taxon>Micrococcaceae</taxon>
        <taxon>Micrococcoides</taxon>
    </lineage>
</organism>
<feature type="transmembrane region" description="Helical" evidence="8">
    <location>
        <begin position="30"/>
        <end position="57"/>
    </location>
</feature>
<feature type="compositionally biased region" description="Basic residues" evidence="7">
    <location>
        <begin position="190"/>
        <end position="202"/>
    </location>
</feature>
<dbReference type="EMBL" id="JBHLUB010000032">
    <property type="protein sequence ID" value="MFC0582954.1"/>
    <property type="molecule type" value="Genomic_DNA"/>
</dbReference>
<reference evidence="9 10" key="1">
    <citation type="submission" date="2024-09" db="EMBL/GenBank/DDBJ databases">
        <authorList>
            <person name="Sun Q."/>
            <person name="Mori K."/>
        </authorList>
    </citation>
    <scope>NUCLEOTIDE SEQUENCE [LARGE SCALE GENOMIC DNA]</scope>
    <source>
        <strain evidence="9 10">NCAIM B.02604</strain>
    </source>
</reference>
<accession>A0ABV6PCW2</accession>
<keyword evidence="6 8" id="KW-0472">Membrane</keyword>
<comment type="caution">
    <text evidence="9">The sequence shown here is derived from an EMBL/GenBank/DDBJ whole genome shotgun (WGS) entry which is preliminary data.</text>
</comment>
<dbReference type="Proteomes" id="UP001589862">
    <property type="component" value="Unassembled WGS sequence"/>
</dbReference>
<dbReference type="InterPro" id="IPR050601">
    <property type="entry name" value="CPA3_antiporter_subunitC"/>
</dbReference>
<comment type="similarity">
    <text evidence="2">Belongs to the CPA3 antiporters (TC 2.A.63) subunit C family.</text>
</comment>
<feature type="compositionally biased region" description="Basic and acidic residues" evidence="7">
    <location>
        <begin position="180"/>
        <end position="189"/>
    </location>
</feature>
<evidence type="ECO:0000256" key="5">
    <source>
        <dbReference type="ARBA" id="ARBA00022989"/>
    </source>
</evidence>
<dbReference type="RefSeq" id="WP_377460526.1">
    <property type="nucleotide sequence ID" value="NZ_JBHLUB010000032.1"/>
</dbReference>
<keyword evidence="5 8" id="KW-1133">Transmembrane helix</keyword>
<protein>
    <submittedName>
        <fullName evidence="9">Na(+)/H(+) antiporter subunit C</fullName>
    </submittedName>
</protein>